<evidence type="ECO:0000313" key="5">
    <source>
        <dbReference type="Proteomes" id="UP000439903"/>
    </source>
</evidence>
<keyword evidence="2" id="KW-0436">Ligase</keyword>
<dbReference type="Gene3D" id="3.30.930.10">
    <property type="entry name" value="Bira Bifunctional Protein, Domain 2"/>
    <property type="match status" value="1"/>
</dbReference>
<feature type="domain" description="BPL/LPL catalytic" evidence="3">
    <location>
        <begin position="367"/>
        <end position="580"/>
    </location>
</feature>
<dbReference type="GO" id="GO:0005737">
    <property type="term" value="C:cytoplasm"/>
    <property type="evidence" value="ECO:0007669"/>
    <property type="project" value="TreeGrafter"/>
</dbReference>
<evidence type="ECO:0000313" key="4">
    <source>
        <dbReference type="EMBL" id="KAF0474736.1"/>
    </source>
</evidence>
<sequence>MRRLANSILIVSGLNILKSNPLHSNYSNLTSLKFFHNFQKNSSIMKTNILVYTPQKDTQPQPNIINHLKSIIGNNYDVIHVDSKTLSDEPWQDTICCLVVPNGDFNLYDELKDKVNEKIKDYVFGGGKYLGFGSGAAYATKDLENHKDQNNLDFFLGVHKKIELSAGSSTIAELTPLLTNQNNESSTLSQQIQLFTDKTFGCFEDVENFLNIKTLARYKNPSQSAIIQCEIGGGKAILCGIDLYSSLASEQRDQLMRLLLSIFEIKLSQSDFTVPKLSSTFHLSSLRPTLTNLWVRDINSLMDSDGIINVDDISFRLITNSQKYSSHNLEEPSTDNDNVIKINVYNEPPSASATHLFNFKKFFEHLHNDRNVLIGYDYNSDFGSTLLYGEVLKSTQTLLANDFKFTQLLPTGFVCVATQQIQGRGRGRNSWISPSGCLQFSIMLKHSLKINPGSIVFIQYLLSLAVVEAVRAKQGYEDIPLRLKWPNDIYAEIPLEGSTKSDLVKIGGVLVNSNFVKDEFFIVAGCGVNLNNPEPTTSINQLITNYNKSAHSSKQLPFFSQEQLLSLILVKFEKFYKEFYQNSHGYDPFLDIYFKRWLHSDQVVVLETHNNQKAKILGITTDFGFLKAMIIDTNEIVVLQPDGNSFDMMKGLISRKA</sequence>
<dbReference type="PANTHER" id="PTHR12835:SF5">
    <property type="entry name" value="BIOTIN--PROTEIN LIGASE"/>
    <property type="match status" value="1"/>
</dbReference>
<comment type="caution">
    <text evidence="4">The sequence shown here is derived from an EMBL/GenBank/DDBJ whole genome shotgun (WGS) entry which is preliminary data.</text>
</comment>
<dbReference type="OrthoDB" id="10250105at2759"/>
<gene>
    <name evidence="4" type="ORF">F8M41_024649</name>
</gene>
<dbReference type="InterPro" id="IPR004143">
    <property type="entry name" value="BPL_LPL_catalytic"/>
</dbReference>
<keyword evidence="5" id="KW-1185">Reference proteome</keyword>
<dbReference type="EMBL" id="WTPW01000849">
    <property type="protein sequence ID" value="KAF0474736.1"/>
    <property type="molecule type" value="Genomic_DNA"/>
</dbReference>
<evidence type="ECO:0000256" key="1">
    <source>
        <dbReference type="ARBA" id="ARBA00009934"/>
    </source>
</evidence>
<dbReference type="NCBIfam" id="TIGR00121">
    <property type="entry name" value="birA_ligase"/>
    <property type="match status" value="1"/>
</dbReference>
<comment type="similarity">
    <text evidence="1">Belongs to the biotin--protein ligase family.</text>
</comment>
<dbReference type="CDD" id="cd16442">
    <property type="entry name" value="BPL"/>
    <property type="match status" value="1"/>
</dbReference>
<protein>
    <submittedName>
        <fullName evidence="4">Class II aaRS and biotin synthetase</fullName>
    </submittedName>
</protein>
<organism evidence="4 5">
    <name type="scientific">Gigaspora margarita</name>
    <dbReference type="NCBI Taxonomy" id="4874"/>
    <lineage>
        <taxon>Eukaryota</taxon>
        <taxon>Fungi</taxon>
        <taxon>Fungi incertae sedis</taxon>
        <taxon>Mucoromycota</taxon>
        <taxon>Glomeromycotina</taxon>
        <taxon>Glomeromycetes</taxon>
        <taxon>Diversisporales</taxon>
        <taxon>Gigasporaceae</taxon>
        <taxon>Gigaspora</taxon>
    </lineage>
</organism>
<dbReference type="AlphaFoldDB" id="A0A8H3XKG6"/>
<proteinExistence type="inferred from homology"/>
<dbReference type="PROSITE" id="PS51733">
    <property type="entry name" value="BPL_LPL_CATALYTIC"/>
    <property type="match status" value="1"/>
</dbReference>
<dbReference type="InterPro" id="IPR004408">
    <property type="entry name" value="Biotin_CoA_COase_ligase"/>
</dbReference>
<dbReference type="Proteomes" id="UP000439903">
    <property type="component" value="Unassembled WGS sequence"/>
</dbReference>
<evidence type="ECO:0000256" key="2">
    <source>
        <dbReference type="ARBA" id="ARBA00022598"/>
    </source>
</evidence>
<reference evidence="4 5" key="1">
    <citation type="journal article" date="2019" name="Environ. Microbiol.">
        <title>At the nexus of three kingdoms: the genome of the mycorrhizal fungus Gigaspora margarita provides insights into plant, endobacterial and fungal interactions.</title>
        <authorList>
            <person name="Venice F."/>
            <person name="Ghignone S."/>
            <person name="Salvioli di Fossalunga A."/>
            <person name="Amselem J."/>
            <person name="Novero M."/>
            <person name="Xianan X."/>
            <person name="Sedzielewska Toro K."/>
            <person name="Morin E."/>
            <person name="Lipzen A."/>
            <person name="Grigoriev I.V."/>
            <person name="Henrissat B."/>
            <person name="Martin F.M."/>
            <person name="Bonfante P."/>
        </authorList>
    </citation>
    <scope>NUCLEOTIDE SEQUENCE [LARGE SCALE GENOMIC DNA]</scope>
    <source>
        <strain evidence="4 5">BEG34</strain>
    </source>
</reference>
<dbReference type="PANTHER" id="PTHR12835">
    <property type="entry name" value="BIOTIN PROTEIN LIGASE"/>
    <property type="match status" value="1"/>
</dbReference>
<dbReference type="Pfam" id="PF03099">
    <property type="entry name" value="BPL_LplA_LipB"/>
    <property type="match status" value="1"/>
</dbReference>
<name>A0A8H3XKG6_GIGMA</name>
<dbReference type="Pfam" id="PF09825">
    <property type="entry name" value="BPL_N"/>
    <property type="match status" value="1"/>
</dbReference>
<dbReference type="SUPFAM" id="SSF55681">
    <property type="entry name" value="Class II aaRS and biotin synthetases"/>
    <property type="match status" value="1"/>
</dbReference>
<accession>A0A8H3XKG6</accession>
<dbReference type="InterPro" id="IPR019197">
    <property type="entry name" value="Biotin-prot_ligase_N"/>
</dbReference>
<dbReference type="InterPro" id="IPR045864">
    <property type="entry name" value="aa-tRNA-synth_II/BPL/LPL"/>
</dbReference>
<dbReference type="GO" id="GO:0004077">
    <property type="term" value="F:biotin--[biotin carboxyl-carrier protein] ligase activity"/>
    <property type="evidence" value="ECO:0007669"/>
    <property type="project" value="InterPro"/>
</dbReference>
<evidence type="ECO:0000259" key="3">
    <source>
        <dbReference type="PROSITE" id="PS51733"/>
    </source>
</evidence>